<dbReference type="Proteomes" id="UP000683925">
    <property type="component" value="Unassembled WGS sequence"/>
</dbReference>
<comment type="caution">
    <text evidence="1">The sequence shown here is derived from an EMBL/GenBank/DDBJ whole genome shotgun (WGS) entry which is preliminary data.</text>
</comment>
<accession>A0A8S1YA26</accession>
<name>A0A8S1YA26_PAROT</name>
<reference evidence="1" key="1">
    <citation type="submission" date="2021-01" db="EMBL/GenBank/DDBJ databases">
        <authorList>
            <consortium name="Genoscope - CEA"/>
            <person name="William W."/>
        </authorList>
    </citation>
    <scope>NUCLEOTIDE SEQUENCE</scope>
</reference>
<protein>
    <submittedName>
        <fullName evidence="1">Uncharacterized protein</fullName>
    </submittedName>
</protein>
<evidence type="ECO:0000313" key="2">
    <source>
        <dbReference type="Proteomes" id="UP000683925"/>
    </source>
</evidence>
<gene>
    <name evidence="1" type="ORF">POCTA_138.1.T1540010</name>
</gene>
<organism evidence="1 2">
    <name type="scientific">Paramecium octaurelia</name>
    <dbReference type="NCBI Taxonomy" id="43137"/>
    <lineage>
        <taxon>Eukaryota</taxon>
        <taxon>Sar</taxon>
        <taxon>Alveolata</taxon>
        <taxon>Ciliophora</taxon>
        <taxon>Intramacronucleata</taxon>
        <taxon>Oligohymenophorea</taxon>
        <taxon>Peniculida</taxon>
        <taxon>Parameciidae</taxon>
        <taxon>Paramecium</taxon>
    </lineage>
</organism>
<sequence length="138" mass="16242">MSRNLSAKILIQRVIKSRKFICQFLVVAAHNTSINSTIIFFDLSQSSKILTVYCLEMDYKCLWVLQNSISTTNIHQKKGIDQEALKSSYTRLTFFFVIGMHYDQIKYRVVEVVFYNLKRQTIQNLAYITFILKKENIK</sequence>
<keyword evidence="2" id="KW-1185">Reference proteome</keyword>
<evidence type="ECO:0000313" key="1">
    <source>
        <dbReference type="EMBL" id="CAD8211326.1"/>
    </source>
</evidence>
<dbReference type="AlphaFoldDB" id="A0A8S1YA26"/>
<dbReference type="EMBL" id="CAJJDP010000156">
    <property type="protein sequence ID" value="CAD8211326.1"/>
    <property type="molecule type" value="Genomic_DNA"/>
</dbReference>
<proteinExistence type="predicted"/>